<name>A0A0E4BRI6_9BRAD</name>
<dbReference type="Proteomes" id="UP000063308">
    <property type="component" value="Chromosome"/>
</dbReference>
<evidence type="ECO:0000313" key="1">
    <source>
        <dbReference type="EMBL" id="BAR58176.1"/>
    </source>
</evidence>
<dbReference type="InterPro" id="IPR036866">
    <property type="entry name" value="RibonucZ/Hydroxyglut_hydro"/>
</dbReference>
<evidence type="ECO:0008006" key="3">
    <source>
        <dbReference type="Google" id="ProtNLM"/>
    </source>
</evidence>
<dbReference type="RefSeq" id="WP_060910205.1">
    <property type="nucleotide sequence ID" value="NZ_JAFCKD010000196.1"/>
</dbReference>
<proteinExistence type="predicted"/>
<dbReference type="AlphaFoldDB" id="A0A0E4BRI6"/>
<reference evidence="1 2" key="1">
    <citation type="submission" date="2014-11" db="EMBL/GenBank/DDBJ databases">
        <title>Symbiosis island explosion on the genome of extra-slow-growing strains of soybean bradyrhizobia with massive insertion sequences.</title>
        <authorList>
            <person name="Iida T."/>
            <person name="Minamisawa K."/>
        </authorList>
    </citation>
    <scope>NUCLEOTIDE SEQUENCE [LARGE SCALE GENOMIC DNA]</scope>
    <source>
        <strain evidence="1 2">NK6</strain>
    </source>
</reference>
<sequence>MATLTFHPLNNADCTRIDLKDGRKILVDYADMRNPDNPSDPCIDLPAALRQDLRAVDRDYFDIVLFTHLDKDHTNRAGDFFHFERFSTRQCDGRIKMHELWVPAAALTEEGLDGDAQIIRQEARHRFIEGKGIRVFSRPGRLKDFCEKNGIRLEDRLHLVTDAGKLVPGFDDLNAAGGLEIFIHNPMAWRLNDREVEERNDDAVVFQATFREGATDTRVLFASDVDDISLGHIVQTSKAHGNQDRLRWHVFKIPHHCSYKSLNWADKGVDKTVPTEDVRWLCEEGAEPRGIMISTSEIIPGKGTPRDKDVQPPHRQAAAYYQDVVNAIDGQFEVTMENSPLRNPKPSQVSITTAGAAFVAMASIPGDYAAARTMRAG</sequence>
<dbReference type="SUPFAM" id="SSF56281">
    <property type="entry name" value="Metallo-hydrolase/oxidoreductase"/>
    <property type="match status" value="1"/>
</dbReference>
<protein>
    <recommendedName>
        <fullName evidence="3">Metallohydrolase</fullName>
    </recommendedName>
</protein>
<dbReference type="Gene3D" id="3.60.15.10">
    <property type="entry name" value="Ribonuclease Z/Hydroxyacylglutathione hydrolase-like"/>
    <property type="match status" value="1"/>
</dbReference>
<gene>
    <name evidence="1" type="ORF">NK6_5017</name>
</gene>
<dbReference type="EMBL" id="AP014685">
    <property type="protein sequence ID" value="BAR58176.1"/>
    <property type="molecule type" value="Genomic_DNA"/>
</dbReference>
<evidence type="ECO:0000313" key="2">
    <source>
        <dbReference type="Proteomes" id="UP000063308"/>
    </source>
</evidence>
<organism evidence="1 2">
    <name type="scientific">Bradyrhizobium diazoefficiens</name>
    <dbReference type="NCBI Taxonomy" id="1355477"/>
    <lineage>
        <taxon>Bacteria</taxon>
        <taxon>Pseudomonadati</taxon>
        <taxon>Pseudomonadota</taxon>
        <taxon>Alphaproteobacteria</taxon>
        <taxon>Hyphomicrobiales</taxon>
        <taxon>Nitrobacteraceae</taxon>
        <taxon>Bradyrhizobium</taxon>
    </lineage>
</organism>
<accession>A0A0E4BRI6</accession>